<comment type="caution">
    <text evidence="2">The sequence shown here is derived from an EMBL/GenBank/DDBJ whole genome shotgun (WGS) entry which is preliminary data.</text>
</comment>
<keyword evidence="1" id="KW-0472">Membrane</keyword>
<evidence type="ECO:0000313" key="2">
    <source>
        <dbReference type="EMBL" id="GIQ89886.1"/>
    </source>
</evidence>
<keyword evidence="1" id="KW-1133">Transmembrane helix</keyword>
<evidence type="ECO:0000256" key="1">
    <source>
        <dbReference type="SAM" id="Phobius"/>
    </source>
</evidence>
<evidence type="ECO:0000313" key="3">
    <source>
        <dbReference type="Proteomes" id="UP000265618"/>
    </source>
</evidence>
<organism evidence="2 3">
    <name type="scientific">Kipferlia bialata</name>
    <dbReference type="NCBI Taxonomy" id="797122"/>
    <lineage>
        <taxon>Eukaryota</taxon>
        <taxon>Metamonada</taxon>
        <taxon>Carpediemonas-like organisms</taxon>
        <taxon>Kipferlia</taxon>
    </lineage>
</organism>
<proteinExistence type="predicted"/>
<keyword evidence="1" id="KW-0812">Transmembrane</keyword>
<feature type="transmembrane region" description="Helical" evidence="1">
    <location>
        <begin position="40"/>
        <end position="58"/>
    </location>
</feature>
<feature type="non-terminal residue" evidence="2">
    <location>
        <position position="1"/>
    </location>
</feature>
<keyword evidence="3" id="KW-1185">Reference proteome</keyword>
<sequence>MGRGTRLPKAEDGYLAGGLISLQDENYRYYLSEVTSSVHFLVRTWMLSLLGFNILVLFTLHFRSEIPVIGASGPTVYLYERIFCSLLFPCMGFTLYAVHSRAATHTLRRVAGGLLM</sequence>
<name>A0A9K3D864_9EUKA</name>
<gene>
    <name evidence="2" type="ORF">KIPB_012491</name>
</gene>
<dbReference type="AlphaFoldDB" id="A0A9K3D864"/>
<dbReference type="Proteomes" id="UP000265618">
    <property type="component" value="Unassembled WGS sequence"/>
</dbReference>
<feature type="transmembrane region" description="Helical" evidence="1">
    <location>
        <begin position="78"/>
        <end position="98"/>
    </location>
</feature>
<accession>A0A9K3D864</accession>
<protein>
    <submittedName>
        <fullName evidence="2">Uncharacterized protein</fullName>
    </submittedName>
</protein>
<dbReference type="EMBL" id="BDIP01005543">
    <property type="protein sequence ID" value="GIQ89886.1"/>
    <property type="molecule type" value="Genomic_DNA"/>
</dbReference>
<reference evidence="2 3" key="1">
    <citation type="journal article" date="2018" name="PLoS ONE">
        <title>The draft genome of Kipferlia bialata reveals reductive genome evolution in fornicate parasites.</title>
        <authorList>
            <person name="Tanifuji G."/>
            <person name="Takabayashi S."/>
            <person name="Kume K."/>
            <person name="Takagi M."/>
            <person name="Nakayama T."/>
            <person name="Kamikawa R."/>
            <person name="Inagaki Y."/>
            <person name="Hashimoto T."/>
        </authorList>
    </citation>
    <scope>NUCLEOTIDE SEQUENCE [LARGE SCALE GENOMIC DNA]</scope>
    <source>
        <strain evidence="2">NY0173</strain>
    </source>
</reference>